<dbReference type="EnsemblPlants" id="QL05p001618:mrna">
    <property type="protein sequence ID" value="QL05p001618:mrna"/>
    <property type="gene ID" value="QL05p001618"/>
</dbReference>
<reference evidence="1" key="2">
    <citation type="submission" date="2021-01" db="UniProtKB">
        <authorList>
            <consortium name="EnsemblPlants"/>
        </authorList>
    </citation>
    <scope>IDENTIFICATION</scope>
</reference>
<proteinExistence type="predicted"/>
<dbReference type="Gramene" id="QL05p001618:mrna">
    <property type="protein sequence ID" value="QL05p001618:mrna"/>
    <property type="gene ID" value="QL05p001618"/>
</dbReference>
<accession>A0A7N2LL89</accession>
<dbReference type="EMBL" id="LRBV02000005">
    <property type="status" value="NOT_ANNOTATED_CDS"/>
    <property type="molecule type" value="Genomic_DNA"/>
</dbReference>
<protein>
    <submittedName>
        <fullName evidence="1">Uncharacterized protein</fullName>
    </submittedName>
</protein>
<dbReference type="InParanoid" id="A0A7N2LL89"/>
<dbReference type="AlphaFoldDB" id="A0A7N2LL89"/>
<organism evidence="1 2">
    <name type="scientific">Quercus lobata</name>
    <name type="common">Valley oak</name>
    <dbReference type="NCBI Taxonomy" id="97700"/>
    <lineage>
        <taxon>Eukaryota</taxon>
        <taxon>Viridiplantae</taxon>
        <taxon>Streptophyta</taxon>
        <taxon>Embryophyta</taxon>
        <taxon>Tracheophyta</taxon>
        <taxon>Spermatophyta</taxon>
        <taxon>Magnoliopsida</taxon>
        <taxon>eudicotyledons</taxon>
        <taxon>Gunneridae</taxon>
        <taxon>Pentapetalae</taxon>
        <taxon>rosids</taxon>
        <taxon>fabids</taxon>
        <taxon>Fagales</taxon>
        <taxon>Fagaceae</taxon>
        <taxon>Quercus</taxon>
    </lineage>
</organism>
<evidence type="ECO:0000313" key="2">
    <source>
        <dbReference type="Proteomes" id="UP000594261"/>
    </source>
</evidence>
<reference evidence="1 2" key="1">
    <citation type="journal article" date="2016" name="G3 (Bethesda)">
        <title>First Draft Assembly and Annotation of the Genome of a California Endemic Oak Quercus lobata Nee (Fagaceae).</title>
        <authorList>
            <person name="Sork V.L."/>
            <person name="Fitz-Gibbon S.T."/>
            <person name="Puiu D."/>
            <person name="Crepeau M."/>
            <person name="Gugger P.F."/>
            <person name="Sherman R."/>
            <person name="Stevens K."/>
            <person name="Langley C.H."/>
            <person name="Pellegrini M."/>
            <person name="Salzberg S.L."/>
        </authorList>
    </citation>
    <scope>NUCLEOTIDE SEQUENCE [LARGE SCALE GENOMIC DNA]</scope>
    <source>
        <strain evidence="1 2">cv. SW786</strain>
    </source>
</reference>
<name>A0A7N2LL89_QUELO</name>
<dbReference type="Proteomes" id="UP000594261">
    <property type="component" value="Chromosome 5"/>
</dbReference>
<sequence length="74" mass="8120">MIVYAKLLTVYNKVRATHGFQSGNNKVRGTTYNLEFAKLPFITPLLYPGYHQYTDGTNFASAGAGALAETNQGF</sequence>
<keyword evidence="2" id="KW-1185">Reference proteome</keyword>
<evidence type="ECO:0000313" key="1">
    <source>
        <dbReference type="EnsemblPlants" id="QL05p001618:mrna"/>
    </source>
</evidence>